<dbReference type="Proteomes" id="UP001223261">
    <property type="component" value="Chromosome"/>
</dbReference>
<evidence type="ECO:0000313" key="6">
    <source>
        <dbReference type="Proteomes" id="UP001223261"/>
    </source>
</evidence>
<dbReference type="EMBL" id="CP118848">
    <property type="protein sequence ID" value="WHI59164.1"/>
    <property type="molecule type" value="Genomic_DNA"/>
</dbReference>
<evidence type="ECO:0000313" key="3">
    <source>
        <dbReference type="EMBL" id="MBU6113735.1"/>
    </source>
</evidence>
<name>A0AAX3W1Q2_MAMLE</name>
<gene>
    <name evidence="3" type="ORF">KQ656_07180</name>
    <name evidence="4" type="ORF">PYH69_10585</name>
</gene>
<dbReference type="EMBL" id="JAHLZN010000010">
    <property type="protein sequence ID" value="MBU6113735.1"/>
    <property type="molecule type" value="Genomic_DNA"/>
</dbReference>
<proteinExistence type="predicted"/>
<reference evidence="4" key="2">
    <citation type="journal article" date="2023" name="Antibiotics">
        <title>Prevalence and Molecular Characterization of Methicillin-Resistant Staphylococci (MRS) and Mammaliicocci (MRM) in Dromedary Camels from Algeria: First Detection of SCCmec-mecC Hybrid in Methicillin-Resistant Mammaliicoccus lentus.</title>
        <authorList>
            <person name="Belhout C."/>
            <person name="Boyen F."/>
            <person name="Vereecke N."/>
            <person name="Theuns S."/>
            <person name="Taibi N."/>
            <person name="Stegger M."/>
            <person name="de la Fe-Rodriguez P.Y."/>
            <person name="Bouayad L."/>
            <person name="Elgroud R."/>
            <person name="Butaye P."/>
        </authorList>
    </citation>
    <scope>NUCLEOTIDE SEQUENCE</scope>
    <source>
        <strain evidence="4">7048</strain>
    </source>
</reference>
<dbReference type="AlphaFoldDB" id="A0AAX3W1Q2"/>
<protein>
    <submittedName>
        <fullName evidence="4">LPXTG cell wall anchor domain-containing protein</fullName>
    </submittedName>
</protein>
<evidence type="ECO:0000256" key="1">
    <source>
        <dbReference type="SAM" id="MobiDB-lite"/>
    </source>
</evidence>
<reference evidence="3 5" key="1">
    <citation type="submission" date="2021-06" db="EMBL/GenBank/DDBJ databases">
        <title>Staphylococcus lentus K169 genome sequencing.</title>
        <authorList>
            <person name="Sundareshan S."/>
            <person name="Akhila D.S."/>
            <person name="Prachi D."/>
            <person name="Sivakumar R."/>
            <person name="Rajendhran J."/>
            <person name="Isloor S."/>
            <person name="Hegde N.R."/>
        </authorList>
    </citation>
    <scope>NUCLEOTIDE SEQUENCE [LARGE SCALE GENOMIC DNA]</scope>
    <source>
        <strain evidence="3 5">K169</strain>
    </source>
</reference>
<dbReference type="RefSeq" id="WP_016999096.1">
    <property type="nucleotide sequence ID" value="NZ_CP059679.1"/>
</dbReference>
<keyword evidence="2" id="KW-1133">Transmembrane helix</keyword>
<feature type="region of interest" description="Disordered" evidence="1">
    <location>
        <begin position="213"/>
        <end position="285"/>
    </location>
</feature>
<dbReference type="Proteomes" id="UP000770161">
    <property type="component" value="Unassembled WGS sequence"/>
</dbReference>
<sequence length="321" mass="36104">MKIFLLFISFTTTFLICITLNSSNITYAETSETPIAFQFLTSTNQPIPNETFQLQLDNETKSLTTKSDGLAIIQIPNASLKKSYVLTTSNQQTFTVEPNKLYRLTSSHNTISTPSNINSQNISINVISNTYQQLNNIEVKLIGNNQEFTGKTNQNGQVVIEIPANIPRDTLFNVQIQGVDTKSTIKIGEDKYYTYSSNNKQASLHITNNTSPQAIVTNNNPNDTNHFPNQTDSLNNSQSNTQNTNHNYQISIVKDNLTSNNSKTTETEQKDTNKKALSEKKTLPDTGQNNHIIKYIFSTLFIAIATTIFFILKRKRTQKQN</sequence>
<accession>A0AAX3W1Q2</accession>
<feature type="compositionally biased region" description="Basic and acidic residues" evidence="1">
    <location>
        <begin position="265"/>
        <end position="283"/>
    </location>
</feature>
<evidence type="ECO:0000313" key="5">
    <source>
        <dbReference type="Proteomes" id="UP000770161"/>
    </source>
</evidence>
<evidence type="ECO:0000256" key="2">
    <source>
        <dbReference type="SAM" id="Phobius"/>
    </source>
</evidence>
<evidence type="ECO:0000313" key="4">
    <source>
        <dbReference type="EMBL" id="WHI59164.1"/>
    </source>
</evidence>
<keyword evidence="2" id="KW-0812">Transmembrane</keyword>
<organism evidence="4 6">
    <name type="scientific">Mammaliicoccus lentus</name>
    <name type="common">Staphylococcus lentus</name>
    <dbReference type="NCBI Taxonomy" id="42858"/>
    <lineage>
        <taxon>Bacteria</taxon>
        <taxon>Bacillati</taxon>
        <taxon>Bacillota</taxon>
        <taxon>Bacilli</taxon>
        <taxon>Bacillales</taxon>
        <taxon>Staphylococcaceae</taxon>
        <taxon>Mammaliicoccus</taxon>
    </lineage>
</organism>
<feature type="transmembrane region" description="Helical" evidence="2">
    <location>
        <begin position="292"/>
        <end position="312"/>
    </location>
</feature>
<feature type="compositionally biased region" description="Low complexity" evidence="1">
    <location>
        <begin position="217"/>
        <end position="247"/>
    </location>
</feature>
<keyword evidence="5" id="KW-1185">Reference proteome</keyword>
<keyword evidence="2" id="KW-0472">Membrane</keyword>